<evidence type="ECO:0000256" key="2">
    <source>
        <dbReference type="ARBA" id="ARBA00022649"/>
    </source>
</evidence>
<evidence type="ECO:0008006" key="5">
    <source>
        <dbReference type="Google" id="ProtNLM"/>
    </source>
</evidence>
<proteinExistence type="inferred from homology"/>
<gene>
    <name evidence="3" type="ORF">YK48G_17230</name>
</gene>
<accession>A0ABQ3VZG8</accession>
<protein>
    <recommendedName>
        <fullName evidence="5">Type II toxin-antitoxin system RelE/ParE family toxin</fullName>
    </recommendedName>
</protein>
<name>A0ABQ3VZG8_9LACO</name>
<dbReference type="RefSeq" id="WP_203630315.1">
    <property type="nucleotide sequence ID" value="NZ_BNJR01000015.1"/>
</dbReference>
<organism evidence="3 4">
    <name type="scientific">Lentilactobacillus fungorum</name>
    <dbReference type="NCBI Taxonomy" id="2201250"/>
    <lineage>
        <taxon>Bacteria</taxon>
        <taxon>Bacillati</taxon>
        <taxon>Bacillota</taxon>
        <taxon>Bacilli</taxon>
        <taxon>Lactobacillales</taxon>
        <taxon>Lactobacillaceae</taxon>
        <taxon>Lentilactobacillus</taxon>
    </lineage>
</organism>
<dbReference type="Proteomes" id="UP000604765">
    <property type="component" value="Unassembled WGS sequence"/>
</dbReference>
<dbReference type="NCBIfam" id="TIGR02385">
    <property type="entry name" value="RelE_StbE"/>
    <property type="match status" value="1"/>
</dbReference>
<dbReference type="PANTHER" id="PTHR35601">
    <property type="entry name" value="TOXIN RELE"/>
    <property type="match status" value="1"/>
</dbReference>
<keyword evidence="2" id="KW-1277">Toxin-antitoxin system</keyword>
<dbReference type="PANTHER" id="PTHR35601:SF1">
    <property type="entry name" value="TOXIN RELE"/>
    <property type="match status" value="1"/>
</dbReference>
<evidence type="ECO:0000256" key="1">
    <source>
        <dbReference type="ARBA" id="ARBA00006226"/>
    </source>
</evidence>
<sequence length="89" mass="10478">MSYKLEFSKEAHKALKKMDKHQSALITRWLYMNIDGIDDPHSRGKALTSNLSGYWRYRIGDFRVICEIHEDRLVVLVVSIGHRRDIYKG</sequence>
<comment type="similarity">
    <text evidence="1">Belongs to the RelE toxin family.</text>
</comment>
<dbReference type="InterPro" id="IPR035093">
    <property type="entry name" value="RelE/ParE_toxin_dom_sf"/>
</dbReference>
<evidence type="ECO:0000313" key="3">
    <source>
        <dbReference type="EMBL" id="GHP14298.1"/>
    </source>
</evidence>
<dbReference type="EMBL" id="BNJR01000015">
    <property type="protein sequence ID" value="GHP14298.1"/>
    <property type="molecule type" value="Genomic_DNA"/>
</dbReference>
<reference evidence="3 4" key="1">
    <citation type="journal article" date="2021" name="Int. J. Syst. Evol. Microbiol.">
        <title>Lentilactobacillus fungorum sp. nov., isolated from spent mushroom substrates.</title>
        <authorList>
            <person name="Tohno M."/>
            <person name="Tanizawa Y."/>
            <person name="Kojima Y."/>
            <person name="Sakamoto M."/>
            <person name="Ohkuma M."/>
            <person name="Kobayashi H."/>
        </authorList>
    </citation>
    <scope>NUCLEOTIDE SEQUENCE [LARGE SCALE GENOMIC DNA]</scope>
    <source>
        <strain evidence="3 4">YK48G</strain>
    </source>
</reference>
<dbReference type="InterPro" id="IPR007712">
    <property type="entry name" value="RelE/ParE_toxin"/>
</dbReference>
<keyword evidence="4" id="KW-1185">Reference proteome</keyword>
<comment type="caution">
    <text evidence="3">The sequence shown here is derived from an EMBL/GenBank/DDBJ whole genome shotgun (WGS) entry which is preliminary data.</text>
</comment>
<dbReference type="Pfam" id="PF05016">
    <property type="entry name" value="ParE_toxin"/>
    <property type="match status" value="1"/>
</dbReference>
<evidence type="ECO:0000313" key="4">
    <source>
        <dbReference type="Proteomes" id="UP000604765"/>
    </source>
</evidence>
<dbReference type="SUPFAM" id="SSF143011">
    <property type="entry name" value="RelE-like"/>
    <property type="match status" value="1"/>
</dbReference>
<dbReference type="Gene3D" id="3.30.2310.20">
    <property type="entry name" value="RelE-like"/>
    <property type="match status" value="1"/>
</dbReference>